<dbReference type="AlphaFoldDB" id="A0A7W4YX10"/>
<keyword evidence="12" id="KW-1185">Reference proteome</keyword>
<gene>
    <name evidence="11" type="ORF">FHR70_003158</name>
</gene>
<feature type="transmembrane region" description="Helical" evidence="9">
    <location>
        <begin position="12"/>
        <end position="35"/>
    </location>
</feature>
<comment type="subunit">
    <text evidence="9">The complex comprises the extracytoplasmic solute receptor protein and the two transmembrane proteins.</text>
</comment>
<sequence length="181" mass="19911">MIRTLLDGLYLFAGYLAGLFLIVIFLLMMILSLGREFGVNIAAGDDYAAWSMAAMAFLGLAHTFRSGELIRIGLVLERLPTGARRGVEIVCLLIGTAVTGFFAWYAVHMTYDSWRFNDMSQGAVAVPLWFPQLGYSIGLTILAIAFIDELVHVLRGHGPRYEKPPAETPEEIVNRAAESGL</sequence>
<evidence type="ECO:0000313" key="12">
    <source>
        <dbReference type="Proteomes" id="UP000532010"/>
    </source>
</evidence>
<keyword evidence="3" id="KW-1003">Cell membrane</keyword>
<evidence type="ECO:0000256" key="3">
    <source>
        <dbReference type="ARBA" id="ARBA00022475"/>
    </source>
</evidence>
<comment type="caution">
    <text evidence="11">The sequence shown here is derived from an EMBL/GenBank/DDBJ whole genome shotgun (WGS) entry which is preliminary data.</text>
</comment>
<name>A0A7W4YX10_9HYPH</name>
<evidence type="ECO:0000256" key="1">
    <source>
        <dbReference type="ARBA" id="ARBA00004429"/>
    </source>
</evidence>
<dbReference type="InterPro" id="IPR007387">
    <property type="entry name" value="TRAP_DctQ"/>
</dbReference>
<accession>A0A7W4YX10</accession>
<evidence type="ECO:0000256" key="4">
    <source>
        <dbReference type="ARBA" id="ARBA00022519"/>
    </source>
</evidence>
<keyword evidence="4 9" id="KW-0997">Cell inner membrane</keyword>
<dbReference type="EMBL" id="JACHWB010000004">
    <property type="protein sequence ID" value="MBB3020077.1"/>
    <property type="molecule type" value="Genomic_DNA"/>
</dbReference>
<feature type="transmembrane region" description="Helical" evidence="9">
    <location>
        <begin position="127"/>
        <end position="147"/>
    </location>
</feature>
<dbReference type="Proteomes" id="UP000532010">
    <property type="component" value="Unassembled WGS sequence"/>
</dbReference>
<evidence type="ECO:0000259" key="10">
    <source>
        <dbReference type="Pfam" id="PF04290"/>
    </source>
</evidence>
<keyword evidence="5 9" id="KW-0812">Transmembrane</keyword>
<evidence type="ECO:0000256" key="9">
    <source>
        <dbReference type="RuleBase" id="RU369079"/>
    </source>
</evidence>
<feature type="domain" description="Tripartite ATP-independent periplasmic transporters DctQ component" evidence="10">
    <location>
        <begin position="24"/>
        <end position="155"/>
    </location>
</feature>
<dbReference type="GO" id="GO:0015740">
    <property type="term" value="P:C4-dicarboxylate transport"/>
    <property type="evidence" value="ECO:0007669"/>
    <property type="project" value="TreeGrafter"/>
</dbReference>
<comment type="similarity">
    <text evidence="8 9">Belongs to the TRAP transporter small permease family.</text>
</comment>
<evidence type="ECO:0000313" key="11">
    <source>
        <dbReference type="EMBL" id="MBB3020077.1"/>
    </source>
</evidence>
<feature type="transmembrane region" description="Helical" evidence="9">
    <location>
        <begin position="86"/>
        <end position="107"/>
    </location>
</feature>
<keyword evidence="7 9" id="KW-0472">Membrane</keyword>
<dbReference type="GO" id="GO:0005886">
    <property type="term" value="C:plasma membrane"/>
    <property type="evidence" value="ECO:0007669"/>
    <property type="project" value="UniProtKB-SubCell"/>
</dbReference>
<keyword evidence="6 9" id="KW-1133">Transmembrane helix</keyword>
<evidence type="ECO:0000256" key="6">
    <source>
        <dbReference type="ARBA" id="ARBA00022989"/>
    </source>
</evidence>
<keyword evidence="2 9" id="KW-0813">Transport</keyword>
<organism evidence="11 12">
    <name type="scientific">Microvirga lupini</name>
    <dbReference type="NCBI Taxonomy" id="420324"/>
    <lineage>
        <taxon>Bacteria</taxon>
        <taxon>Pseudomonadati</taxon>
        <taxon>Pseudomonadota</taxon>
        <taxon>Alphaproteobacteria</taxon>
        <taxon>Hyphomicrobiales</taxon>
        <taxon>Methylobacteriaceae</taxon>
        <taxon>Microvirga</taxon>
    </lineage>
</organism>
<dbReference type="PANTHER" id="PTHR35011">
    <property type="entry name" value="2,3-DIKETO-L-GULONATE TRAP TRANSPORTER SMALL PERMEASE PROTEIN YIAM"/>
    <property type="match status" value="1"/>
</dbReference>
<dbReference type="Pfam" id="PF04290">
    <property type="entry name" value="DctQ"/>
    <property type="match status" value="1"/>
</dbReference>
<evidence type="ECO:0000256" key="8">
    <source>
        <dbReference type="ARBA" id="ARBA00038436"/>
    </source>
</evidence>
<comment type="function">
    <text evidence="9">Part of the tripartite ATP-independent periplasmic (TRAP) transport system.</text>
</comment>
<protein>
    <recommendedName>
        <fullName evidence="9">TRAP transporter small permease protein</fullName>
    </recommendedName>
</protein>
<dbReference type="PANTHER" id="PTHR35011:SF10">
    <property type="entry name" value="TRAP TRANSPORTER SMALL PERMEASE PROTEIN"/>
    <property type="match status" value="1"/>
</dbReference>
<dbReference type="InterPro" id="IPR055348">
    <property type="entry name" value="DctQ"/>
</dbReference>
<dbReference type="RefSeq" id="WP_183451759.1">
    <property type="nucleotide sequence ID" value="NZ_JACHWB010000004.1"/>
</dbReference>
<dbReference type="GO" id="GO:0022857">
    <property type="term" value="F:transmembrane transporter activity"/>
    <property type="evidence" value="ECO:0007669"/>
    <property type="project" value="UniProtKB-UniRule"/>
</dbReference>
<evidence type="ECO:0000256" key="7">
    <source>
        <dbReference type="ARBA" id="ARBA00023136"/>
    </source>
</evidence>
<reference evidence="11 12" key="1">
    <citation type="submission" date="2020-08" db="EMBL/GenBank/DDBJ databases">
        <title>The Agave Microbiome: Exploring the role of microbial communities in plant adaptations to desert environments.</title>
        <authorList>
            <person name="Partida-Martinez L.P."/>
        </authorList>
    </citation>
    <scope>NUCLEOTIDE SEQUENCE [LARGE SCALE GENOMIC DNA]</scope>
    <source>
        <strain evidence="11 12">AT3.9</strain>
    </source>
</reference>
<comment type="subcellular location">
    <subcellularLocation>
        <location evidence="1 9">Cell inner membrane</location>
        <topology evidence="1 9">Multi-pass membrane protein</topology>
    </subcellularLocation>
</comment>
<proteinExistence type="inferred from homology"/>
<feature type="transmembrane region" description="Helical" evidence="9">
    <location>
        <begin position="47"/>
        <end position="65"/>
    </location>
</feature>
<evidence type="ECO:0000256" key="2">
    <source>
        <dbReference type="ARBA" id="ARBA00022448"/>
    </source>
</evidence>
<evidence type="ECO:0000256" key="5">
    <source>
        <dbReference type="ARBA" id="ARBA00022692"/>
    </source>
</evidence>